<name>A0A8S3Q982_MYTED</name>
<dbReference type="Proteomes" id="UP000683360">
    <property type="component" value="Unassembled WGS sequence"/>
</dbReference>
<evidence type="ECO:0000313" key="2">
    <source>
        <dbReference type="Proteomes" id="UP000683360"/>
    </source>
</evidence>
<reference evidence="1" key="1">
    <citation type="submission" date="2021-03" db="EMBL/GenBank/DDBJ databases">
        <authorList>
            <person name="Bekaert M."/>
        </authorList>
    </citation>
    <scope>NUCLEOTIDE SEQUENCE</scope>
</reference>
<dbReference type="OrthoDB" id="5945826at2759"/>
<accession>A0A8S3Q982</accession>
<dbReference type="EMBL" id="CAJPWZ010000351">
    <property type="protein sequence ID" value="CAG2191065.1"/>
    <property type="molecule type" value="Genomic_DNA"/>
</dbReference>
<sequence length="551" mass="62732">MKHVKTIVINSSDRVQLFEVYESYQRLQSMEMKVYFQLIVLVTIVTEEVKSYQFGPTKGNKLSCDSKWLKVLEGDKNGKVVSGSKEDLRHAVVSGSKIRIILDELYSTDTQNVYSLNGEICAQALFHISKGGFDSHQTKAYWWFLNVCTTGNVHMSRWYVGVHQSPSESKVKYNIKWFARHLGCDSTLAKPVLCTTESGFPYCGNVNNLINVIRHGAEIHGVDAKKSYAVEFTNLHYNKKKSFVSGTHLWHISQTSVSNYIEFQKNVYWWFTIWSTDGSRDISRWSIGEHKDRGHTTDKLPMIWLADTCWSLAYEHDEHGESIDGSLDYLRSAILNGKRVRLHYHSGYLIEADELIIRNGHVTAQVLGHVSNSGKTFHSDAYWYWENVATTGAVETVRYNIGSHTSRGKTNYRQRIKWFIDTRPWKHVFSNSASGKSIHGSKTTLIQEVKAGKMVRFTVKSASHPQSHHVSVLNADNIGINKDEKDVGAQHIRSIGYKKNGPFNVSFTSNPYWNFLIASTTGKIDESKWTVGIHETQGRKISKAAIDWFVS</sequence>
<dbReference type="AlphaFoldDB" id="A0A8S3Q982"/>
<gene>
    <name evidence="1" type="ORF">MEDL_6317</name>
</gene>
<organism evidence="1 2">
    <name type="scientific">Mytilus edulis</name>
    <name type="common">Blue mussel</name>
    <dbReference type="NCBI Taxonomy" id="6550"/>
    <lineage>
        <taxon>Eukaryota</taxon>
        <taxon>Metazoa</taxon>
        <taxon>Spiralia</taxon>
        <taxon>Lophotrochozoa</taxon>
        <taxon>Mollusca</taxon>
        <taxon>Bivalvia</taxon>
        <taxon>Autobranchia</taxon>
        <taxon>Pteriomorphia</taxon>
        <taxon>Mytilida</taxon>
        <taxon>Mytiloidea</taxon>
        <taxon>Mytilidae</taxon>
        <taxon>Mytilinae</taxon>
        <taxon>Mytilus</taxon>
    </lineage>
</organism>
<comment type="caution">
    <text evidence="1">The sequence shown here is derived from an EMBL/GenBank/DDBJ whole genome shotgun (WGS) entry which is preliminary data.</text>
</comment>
<keyword evidence="2" id="KW-1185">Reference proteome</keyword>
<evidence type="ECO:0000313" key="1">
    <source>
        <dbReference type="EMBL" id="CAG2191065.1"/>
    </source>
</evidence>
<proteinExistence type="predicted"/>
<protein>
    <submittedName>
        <fullName evidence="1">Uncharacterized protein</fullName>
    </submittedName>
</protein>